<protein>
    <recommendedName>
        <fullName evidence="4">Pilus assembly protein</fullName>
    </recommendedName>
</protein>
<keyword evidence="1" id="KW-0812">Transmembrane</keyword>
<keyword evidence="3" id="KW-1185">Reference proteome</keyword>
<evidence type="ECO:0008006" key="4">
    <source>
        <dbReference type="Google" id="ProtNLM"/>
    </source>
</evidence>
<evidence type="ECO:0000313" key="2">
    <source>
        <dbReference type="EMBL" id="MDR6243546.1"/>
    </source>
</evidence>
<gene>
    <name evidence="2" type="ORF">JOC58_001433</name>
</gene>
<dbReference type="Proteomes" id="UP001185028">
    <property type="component" value="Unassembled WGS sequence"/>
</dbReference>
<keyword evidence="1" id="KW-0472">Membrane</keyword>
<feature type="transmembrane region" description="Helical" evidence="1">
    <location>
        <begin position="24"/>
        <end position="46"/>
    </location>
</feature>
<organism evidence="2 3">
    <name type="scientific">Paenibacillus hunanensis</name>
    <dbReference type="NCBI Taxonomy" id="539262"/>
    <lineage>
        <taxon>Bacteria</taxon>
        <taxon>Bacillati</taxon>
        <taxon>Bacillota</taxon>
        <taxon>Bacilli</taxon>
        <taxon>Bacillales</taxon>
        <taxon>Paenibacillaceae</taxon>
        <taxon>Paenibacillus</taxon>
    </lineage>
</organism>
<keyword evidence="1" id="KW-1133">Transmembrane helix</keyword>
<comment type="caution">
    <text evidence="2">The sequence shown here is derived from an EMBL/GenBank/DDBJ whole genome shotgun (WGS) entry which is preliminary data.</text>
</comment>
<dbReference type="EMBL" id="JAVDQH010000004">
    <property type="protein sequence ID" value="MDR6243546.1"/>
    <property type="molecule type" value="Genomic_DNA"/>
</dbReference>
<name>A0ABU1IWF1_9BACL</name>
<evidence type="ECO:0000313" key="3">
    <source>
        <dbReference type="Proteomes" id="UP001185028"/>
    </source>
</evidence>
<sequence>MRINRQITVTNPVKRLRREEKGSIVLEAAMVLPIFLFVTIFLVYIVQMTLLSTALNNTASDTAKYVATHMYPVKIAAQAVDNAPIMQKLSLTDLAAKYSSVFPSPLNDWIQDAASTGDTRLRQLKNQAAAAVLDSSIKPLIEQVSSDNGLDYDRIHVTEVTVPDFSGDPYFGVELSYELPFKVPLIFKPIVLQARATERLWIGDTGEGEAASSDDSKEETGVRVVSVPHPAHPESLISIAATAPANSRVKLEVHYKSGVSTAQGLGEAVADANGNLIWTWKIPSSASAGWATYVLTTEDGQKIRGTFEIATYDGRPVVSGAPGTGAYPIP</sequence>
<accession>A0ABU1IWF1</accession>
<proteinExistence type="predicted"/>
<reference evidence="2 3" key="1">
    <citation type="submission" date="2023-07" db="EMBL/GenBank/DDBJ databases">
        <title>Genomic Encyclopedia of Type Strains, Phase IV (KMG-IV): sequencing the most valuable type-strain genomes for metagenomic binning, comparative biology and taxonomic classification.</title>
        <authorList>
            <person name="Goeker M."/>
        </authorList>
    </citation>
    <scope>NUCLEOTIDE SEQUENCE [LARGE SCALE GENOMIC DNA]</scope>
    <source>
        <strain evidence="2 3">DSM 22170</strain>
    </source>
</reference>
<dbReference type="RefSeq" id="WP_188773724.1">
    <property type="nucleotide sequence ID" value="NZ_BMMB01000001.1"/>
</dbReference>
<evidence type="ECO:0000256" key="1">
    <source>
        <dbReference type="SAM" id="Phobius"/>
    </source>
</evidence>